<gene>
    <name evidence="1" type="ORF">EJB05_49578</name>
</gene>
<dbReference type="Gramene" id="TVU06368">
    <property type="protein sequence ID" value="TVU06368"/>
    <property type="gene ID" value="EJB05_49578"/>
</dbReference>
<dbReference type="EMBL" id="RWGY01000051">
    <property type="protein sequence ID" value="TVU06368.1"/>
    <property type="molecule type" value="Genomic_DNA"/>
</dbReference>
<name>A0A5J9T5X3_9POAL</name>
<sequence>MQGSQRAHHRDTLDKDSLTFLTLTDFKEQLGYGARHFYYNKKRCGLDVATLEDIDISQCVEKMVTVASAERKLMNTKIGFEIYNATKTPGIYIKTYTEWLRLEGKLREICDKHVGHGTLKGLPAMAKGMTNKPKKLKVEFSPNRGGPCGENRRTFVDEVVMFTRMHGTLRTMRKQGKRYGKLPQNPTKAGDSTFSAAYKAYTTYELRMKNKPKDLDIVECGYLNMYFGSKKFEVPQ</sequence>
<dbReference type="OrthoDB" id="696112at2759"/>
<organism evidence="1 2">
    <name type="scientific">Eragrostis curvula</name>
    <name type="common">weeping love grass</name>
    <dbReference type="NCBI Taxonomy" id="38414"/>
    <lineage>
        <taxon>Eukaryota</taxon>
        <taxon>Viridiplantae</taxon>
        <taxon>Streptophyta</taxon>
        <taxon>Embryophyta</taxon>
        <taxon>Tracheophyta</taxon>
        <taxon>Spermatophyta</taxon>
        <taxon>Magnoliopsida</taxon>
        <taxon>Liliopsida</taxon>
        <taxon>Poales</taxon>
        <taxon>Poaceae</taxon>
        <taxon>PACMAD clade</taxon>
        <taxon>Chloridoideae</taxon>
        <taxon>Eragrostideae</taxon>
        <taxon>Eragrostidinae</taxon>
        <taxon>Eragrostis</taxon>
    </lineage>
</organism>
<protein>
    <submittedName>
        <fullName evidence="1">Uncharacterized protein</fullName>
    </submittedName>
</protein>
<evidence type="ECO:0000313" key="1">
    <source>
        <dbReference type="EMBL" id="TVU06368.1"/>
    </source>
</evidence>
<proteinExistence type="predicted"/>
<accession>A0A5J9T5X3</accession>
<reference evidence="1 2" key="1">
    <citation type="journal article" date="2019" name="Sci. Rep.">
        <title>A high-quality genome of Eragrostis curvula grass provides insights into Poaceae evolution and supports new strategies to enhance forage quality.</title>
        <authorList>
            <person name="Carballo J."/>
            <person name="Santos B.A.C.M."/>
            <person name="Zappacosta D."/>
            <person name="Garbus I."/>
            <person name="Selva J.P."/>
            <person name="Gallo C.A."/>
            <person name="Diaz A."/>
            <person name="Albertini E."/>
            <person name="Caccamo M."/>
            <person name="Echenique V."/>
        </authorList>
    </citation>
    <scope>NUCLEOTIDE SEQUENCE [LARGE SCALE GENOMIC DNA]</scope>
    <source>
        <strain evidence="2">cv. Victoria</strain>
        <tissue evidence="1">Leaf</tissue>
    </source>
</reference>
<feature type="non-terminal residue" evidence="1">
    <location>
        <position position="1"/>
    </location>
</feature>
<comment type="caution">
    <text evidence="1">The sequence shown here is derived from an EMBL/GenBank/DDBJ whole genome shotgun (WGS) entry which is preliminary data.</text>
</comment>
<keyword evidence="2" id="KW-1185">Reference proteome</keyword>
<evidence type="ECO:0000313" key="2">
    <source>
        <dbReference type="Proteomes" id="UP000324897"/>
    </source>
</evidence>
<dbReference type="AlphaFoldDB" id="A0A5J9T5X3"/>
<dbReference type="Proteomes" id="UP000324897">
    <property type="component" value="Unassembled WGS sequence"/>
</dbReference>